<gene>
    <name evidence="2" type="ORF">POCTA_138.1.T0380030</name>
</gene>
<feature type="coiled-coil region" evidence="1">
    <location>
        <begin position="266"/>
        <end position="319"/>
    </location>
</feature>
<feature type="coiled-coil region" evidence="1">
    <location>
        <begin position="516"/>
        <end position="632"/>
    </location>
</feature>
<comment type="caution">
    <text evidence="2">The sequence shown here is derived from an EMBL/GenBank/DDBJ whole genome shotgun (WGS) entry which is preliminary data.</text>
</comment>
<dbReference type="Proteomes" id="UP000683925">
    <property type="component" value="Unassembled WGS sequence"/>
</dbReference>
<reference evidence="2" key="1">
    <citation type="submission" date="2021-01" db="EMBL/GenBank/DDBJ databases">
        <authorList>
            <consortium name="Genoscope - CEA"/>
            <person name="William W."/>
        </authorList>
    </citation>
    <scope>NUCLEOTIDE SEQUENCE</scope>
</reference>
<evidence type="ECO:0000256" key="1">
    <source>
        <dbReference type="SAM" id="Coils"/>
    </source>
</evidence>
<sequence>MNILNSQIQKQGFETQEMVCQNHNSQIVAIDLDISEKGQYQYMCSNCLVEKINSNKISTIEQTKERIQILKTQKQKNKAKENQYRLDYFKKILDQIMDFKCNVDGVLEKIYSQIKAQIFTIQNEKSSLSETFQSMYNFQDDVKSLSDFLSTDPQYKQLEFEQDSQFIDQIFNQFELLFNNASYFQTIHTFKDAKQKINEVNENMKFEILGSQSKNNKKTPTLGVVCPTHQKEIIMIDIDTKNRNMEDRFACVDCISDRPNYQYRTIEKVNQEWNQAKNQQDRFINELKTKREEKYENLNKQIARMRKNYNQQLNDISDKIIAEFSQPITKTVEICKFKQTSIQGLNQDELVQSISYLIQYDKENVIQDSKIEYMKSKDSLLSKEIETRLEHLKQHDQLDIQESLNILQDVSNDNQIQGILVLSKQIQEINKVNQEQLIVKQELDELINSSKSIYCQIGLFNETIHNFQEHQKKINYVNNKIKSIPDQDLTNLQKQVQDYNDKFENDFKYLKKFCENQKLETNLDALKLDYEKFQQNNQMKIEDQNIIIDQLKEIEKAMESKLKNTEDELQILNLKLQEEQNKYVESLKELSIQNECQIQELNQKIGQQDNLVNQMQKELELKEQLYEEICQKFEMTFILDQFEF</sequence>
<keyword evidence="1" id="KW-0175">Coiled coil</keyword>
<accession>A0A8S1U973</accession>
<keyword evidence="3" id="KW-1185">Reference proteome</keyword>
<proteinExistence type="predicted"/>
<dbReference type="OrthoDB" id="310630at2759"/>
<protein>
    <submittedName>
        <fullName evidence="2">Uncharacterized protein</fullName>
    </submittedName>
</protein>
<dbReference type="EMBL" id="CAJJDP010000038">
    <property type="protein sequence ID" value="CAD8160159.1"/>
    <property type="molecule type" value="Genomic_DNA"/>
</dbReference>
<evidence type="ECO:0000313" key="3">
    <source>
        <dbReference type="Proteomes" id="UP000683925"/>
    </source>
</evidence>
<evidence type="ECO:0000313" key="2">
    <source>
        <dbReference type="EMBL" id="CAD8160159.1"/>
    </source>
</evidence>
<organism evidence="2 3">
    <name type="scientific">Paramecium octaurelia</name>
    <dbReference type="NCBI Taxonomy" id="43137"/>
    <lineage>
        <taxon>Eukaryota</taxon>
        <taxon>Sar</taxon>
        <taxon>Alveolata</taxon>
        <taxon>Ciliophora</taxon>
        <taxon>Intramacronucleata</taxon>
        <taxon>Oligohymenophorea</taxon>
        <taxon>Peniculida</taxon>
        <taxon>Parameciidae</taxon>
        <taxon>Paramecium</taxon>
    </lineage>
</organism>
<dbReference type="OMA" id="CPTHQKE"/>
<name>A0A8S1U973_PAROT</name>
<dbReference type="AlphaFoldDB" id="A0A8S1U973"/>